<sequence length="154" mass="16578">MPSATSPSHPDIPPFPPPSTFSILPDIYLLIARLNILQRATTQTGSSQGESSSQSQQQQSQTQTSATQPPPHLQTGGPNLEIKDLPSQVYGIKQRIAKAKAAVEVLPDVERSVEDQEREIRELQRTAGLLRGRLVKLAGIAAESGDSVMKGVES</sequence>
<evidence type="ECO:0000256" key="3">
    <source>
        <dbReference type="ARBA" id="ARBA00023015"/>
    </source>
</evidence>
<comment type="similarity">
    <text evidence="2 7">Belongs to the Mediator complex subunit 9 family.</text>
</comment>
<dbReference type="Pfam" id="PF07544">
    <property type="entry name" value="Med9"/>
    <property type="match status" value="1"/>
</dbReference>
<dbReference type="GO" id="GO:0016592">
    <property type="term" value="C:mediator complex"/>
    <property type="evidence" value="ECO:0007669"/>
    <property type="project" value="InterPro"/>
</dbReference>
<comment type="subunit">
    <text evidence="7">Component of the Mediator complex.</text>
</comment>
<feature type="region of interest" description="Disordered" evidence="9">
    <location>
        <begin position="41"/>
        <end position="85"/>
    </location>
</feature>
<feature type="coiled-coil region" evidence="8">
    <location>
        <begin position="106"/>
        <end position="133"/>
    </location>
</feature>
<organism evidence="10 11">
    <name type="scientific">Vermiconidia calcicola</name>
    <dbReference type="NCBI Taxonomy" id="1690605"/>
    <lineage>
        <taxon>Eukaryota</taxon>
        <taxon>Fungi</taxon>
        <taxon>Dikarya</taxon>
        <taxon>Ascomycota</taxon>
        <taxon>Pezizomycotina</taxon>
        <taxon>Dothideomycetes</taxon>
        <taxon>Dothideomycetidae</taxon>
        <taxon>Mycosphaerellales</taxon>
        <taxon>Extremaceae</taxon>
        <taxon>Vermiconidia</taxon>
    </lineage>
</organism>
<evidence type="ECO:0000256" key="1">
    <source>
        <dbReference type="ARBA" id="ARBA00004123"/>
    </source>
</evidence>
<proteinExistence type="inferred from homology"/>
<dbReference type="EMBL" id="JAXLQG010000013">
    <property type="protein sequence ID" value="KAK5533396.1"/>
    <property type="molecule type" value="Genomic_DNA"/>
</dbReference>
<dbReference type="Proteomes" id="UP001345827">
    <property type="component" value="Unassembled WGS sequence"/>
</dbReference>
<gene>
    <name evidence="7" type="primary">MED9</name>
    <name evidence="10" type="ORF">LTR25_007262</name>
</gene>
<feature type="compositionally biased region" description="Low complexity" evidence="9">
    <location>
        <begin position="41"/>
        <end position="67"/>
    </location>
</feature>
<keyword evidence="6 7" id="KW-0539">Nucleus</keyword>
<evidence type="ECO:0000256" key="5">
    <source>
        <dbReference type="ARBA" id="ARBA00023163"/>
    </source>
</evidence>
<keyword evidence="5 7" id="KW-0804">Transcription</keyword>
<comment type="function">
    <text evidence="7">Component of the Mediator complex, a coactivator involved in the regulated transcription of nearly all RNA polymerase II-dependent genes. Mediator functions as a bridge to convey information from gene-specific regulatory proteins to the basal RNA polymerase II transcription machinery. Mediator is recruited to promoters by direct interactions with regulatory proteins and serves as a scaffold for the assembly of a functional preinitiation complex with RNA polymerase II and the general transcription factors.</text>
</comment>
<comment type="subcellular location">
    <subcellularLocation>
        <location evidence="1 7">Nucleus</location>
    </subcellularLocation>
</comment>
<comment type="caution">
    <text evidence="10">The sequence shown here is derived from an EMBL/GenBank/DDBJ whole genome shotgun (WGS) entry which is preliminary data.</text>
</comment>
<dbReference type="GO" id="GO:0003712">
    <property type="term" value="F:transcription coregulator activity"/>
    <property type="evidence" value="ECO:0007669"/>
    <property type="project" value="InterPro"/>
</dbReference>
<evidence type="ECO:0000313" key="11">
    <source>
        <dbReference type="Proteomes" id="UP001345827"/>
    </source>
</evidence>
<evidence type="ECO:0000256" key="6">
    <source>
        <dbReference type="ARBA" id="ARBA00023242"/>
    </source>
</evidence>
<dbReference type="AlphaFoldDB" id="A0AAV9Q4F9"/>
<name>A0AAV9Q4F9_9PEZI</name>
<keyword evidence="8" id="KW-0175">Coiled coil</keyword>
<keyword evidence="4 7" id="KW-0010">Activator</keyword>
<evidence type="ECO:0000256" key="7">
    <source>
        <dbReference type="RuleBase" id="RU364145"/>
    </source>
</evidence>
<keyword evidence="3 7" id="KW-0805">Transcription regulation</keyword>
<evidence type="ECO:0000313" key="10">
    <source>
        <dbReference type="EMBL" id="KAK5533396.1"/>
    </source>
</evidence>
<evidence type="ECO:0000256" key="9">
    <source>
        <dbReference type="SAM" id="MobiDB-lite"/>
    </source>
</evidence>
<keyword evidence="11" id="KW-1185">Reference proteome</keyword>
<dbReference type="GO" id="GO:0006357">
    <property type="term" value="P:regulation of transcription by RNA polymerase II"/>
    <property type="evidence" value="ECO:0007669"/>
    <property type="project" value="InterPro"/>
</dbReference>
<dbReference type="InterPro" id="IPR011425">
    <property type="entry name" value="Med9"/>
</dbReference>
<evidence type="ECO:0000256" key="8">
    <source>
        <dbReference type="SAM" id="Coils"/>
    </source>
</evidence>
<evidence type="ECO:0000256" key="4">
    <source>
        <dbReference type="ARBA" id="ARBA00023159"/>
    </source>
</evidence>
<protein>
    <recommendedName>
        <fullName evidence="7">Mediator of RNA polymerase II transcription subunit 9</fullName>
    </recommendedName>
    <alternativeName>
        <fullName evidence="7">Mediator complex subunit 9</fullName>
    </alternativeName>
</protein>
<accession>A0AAV9Q4F9</accession>
<evidence type="ECO:0000256" key="2">
    <source>
        <dbReference type="ARBA" id="ARBA00008089"/>
    </source>
</evidence>
<reference evidence="10 11" key="1">
    <citation type="submission" date="2023-06" db="EMBL/GenBank/DDBJ databases">
        <title>Black Yeasts Isolated from many extreme environments.</title>
        <authorList>
            <person name="Coleine C."/>
            <person name="Stajich J.E."/>
            <person name="Selbmann L."/>
        </authorList>
    </citation>
    <scope>NUCLEOTIDE SEQUENCE [LARGE SCALE GENOMIC DNA]</scope>
    <source>
        <strain evidence="10 11">CCFEE 5887</strain>
    </source>
</reference>